<evidence type="ECO:0000313" key="2">
    <source>
        <dbReference type="EMBL" id="DAB36231.1"/>
    </source>
</evidence>
<dbReference type="Proteomes" id="UP000231638">
    <property type="component" value="Unassembled WGS sequence"/>
</dbReference>
<dbReference type="EMBL" id="DLUG01000160">
    <property type="protein sequence ID" value="DAB36231.1"/>
    <property type="molecule type" value="Genomic_DNA"/>
</dbReference>
<protein>
    <submittedName>
        <fullName evidence="2">Putative 2-aminoethylphosphonate ABC transporter ATP-binding protein</fullName>
    </submittedName>
</protein>
<organism evidence="2 3">
    <name type="scientific">Sulfurospirillum cavolei</name>
    <dbReference type="NCBI Taxonomy" id="366522"/>
    <lineage>
        <taxon>Bacteria</taxon>
        <taxon>Pseudomonadati</taxon>
        <taxon>Campylobacterota</taxon>
        <taxon>Epsilonproteobacteria</taxon>
        <taxon>Campylobacterales</taxon>
        <taxon>Sulfurospirillaceae</taxon>
        <taxon>Sulfurospirillum</taxon>
    </lineage>
</organism>
<accession>A0A2D3W4E0</accession>
<evidence type="ECO:0000259" key="1">
    <source>
        <dbReference type="Pfam" id="PF08402"/>
    </source>
</evidence>
<name>A0A2D3W4E0_9BACT</name>
<keyword evidence="2" id="KW-0067">ATP-binding</keyword>
<dbReference type="AlphaFoldDB" id="A0A2D3W4E0"/>
<dbReference type="SUPFAM" id="SSF50331">
    <property type="entry name" value="MOP-like"/>
    <property type="match status" value="1"/>
</dbReference>
<sequence length="88" mass="9983">AAKLLIRPEDIKLYDAEAENIIEGIVLKMTFLGSFCRLFVSINGLLENVLLLDLPHKLLLRDAIREQSPIKLAIAPKDIRYFLEPTHA</sequence>
<dbReference type="InterPro" id="IPR013611">
    <property type="entry name" value="Transp-assoc_OB_typ2"/>
</dbReference>
<evidence type="ECO:0000313" key="3">
    <source>
        <dbReference type="Proteomes" id="UP000231638"/>
    </source>
</evidence>
<feature type="domain" description="Transport-associated OB type 2" evidence="1">
    <location>
        <begin position="4"/>
        <end position="82"/>
    </location>
</feature>
<dbReference type="Pfam" id="PF08402">
    <property type="entry name" value="TOBE_2"/>
    <property type="match status" value="1"/>
</dbReference>
<dbReference type="GO" id="GO:0022857">
    <property type="term" value="F:transmembrane transporter activity"/>
    <property type="evidence" value="ECO:0007669"/>
    <property type="project" value="InterPro"/>
</dbReference>
<keyword evidence="2" id="KW-0547">Nucleotide-binding</keyword>
<comment type="caution">
    <text evidence="2">The sequence shown here is derived from an EMBL/GenBank/DDBJ whole genome shotgun (WGS) entry which is preliminary data.</text>
</comment>
<proteinExistence type="predicted"/>
<gene>
    <name evidence="2" type="ORF">CFH80_06035</name>
</gene>
<dbReference type="GO" id="GO:0005524">
    <property type="term" value="F:ATP binding"/>
    <property type="evidence" value="ECO:0007669"/>
    <property type="project" value="UniProtKB-KW"/>
</dbReference>
<feature type="non-terminal residue" evidence="2">
    <location>
        <position position="1"/>
    </location>
</feature>
<dbReference type="InterPro" id="IPR008995">
    <property type="entry name" value="Mo/tungstate-bd_C_term_dom"/>
</dbReference>
<dbReference type="GO" id="GO:0043190">
    <property type="term" value="C:ATP-binding cassette (ABC) transporter complex"/>
    <property type="evidence" value="ECO:0007669"/>
    <property type="project" value="InterPro"/>
</dbReference>
<reference evidence="2 3" key="1">
    <citation type="journal article" date="2017" name="Front. Microbiol.">
        <title>Comparative Genomic Analysis of the Class Epsilonproteobacteria and Proposed Reclassification to Epsilonbacteraeota (phyl. nov.).</title>
        <authorList>
            <person name="Waite D.W."/>
            <person name="Vanwonterghem I."/>
            <person name="Rinke C."/>
            <person name="Parks D.H."/>
            <person name="Zhang Y."/>
            <person name="Takai K."/>
            <person name="Sievert S.M."/>
            <person name="Simon J."/>
            <person name="Campbell B.J."/>
            <person name="Hanson T.E."/>
            <person name="Woyke T."/>
            <person name="Klotz M.G."/>
            <person name="Hugenholtz P."/>
        </authorList>
    </citation>
    <scope>NUCLEOTIDE SEQUENCE [LARGE SCALE GENOMIC DNA]</scope>
    <source>
        <strain evidence="2">UBA11420</strain>
    </source>
</reference>